<dbReference type="AlphaFoldDB" id="A0AAV7QH41"/>
<feature type="region of interest" description="Disordered" evidence="1">
    <location>
        <begin position="137"/>
        <end position="180"/>
    </location>
</feature>
<dbReference type="EMBL" id="JANPWB010000010">
    <property type="protein sequence ID" value="KAJ1138409.1"/>
    <property type="molecule type" value="Genomic_DNA"/>
</dbReference>
<organism evidence="2 3">
    <name type="scientific">Pleurodeles waltl</name>
    <name type="common">Iberian ribbed newt</name>
    <dbReference type="NCBI Taxonomy" id="8319"/>
    <lineage>
        <taxon>Eukaryota</taxon>
        <taxon>Metazoa</taxon>
        <taxon>Chordata</taxon>
        <taxon>Craniata</taxon>
        <taxon>Vertebrata</taxon>
        <taxon>Euteleostomi</taxon>
        <taxon>Amphibia</taxon>
        <taxon>Batrachia</taxon>
        <taxon>Caudata</taxon>
        <taxon>Salamandroidea</taxon>
        <taxon>Salamandridae</taxon>
        <taxon>Pleurodelinae</taxon>
        <taxon>Pleurodeles</taxon>
    </lineage>
</organism>
<name>A0AAV7QH41_PLEWA</name>
<evidence type="ECO:0000256" key="1">
    <source>
        <dbReference type="SAM" id="MobiDB-lite"/>
    </source>
</evidence>
<reference evidence="2" key="1">
    <citation type="journal article" date="2022" name="bioRxiv">
        <title>Sequencing and chromosome-scale assembly of the giantPleurodeles waltlgenome.</title>
        <authorList>
            <person name="Brown T."/>
            <person name="Elewa A."/>
            <person name="Iarovenko S."/>
            <person name="Subramanian E."/>
            <person name="Araus A.J."/>
            <person name="Petzold A."/>
            <person name="Susuki M."/>
            <person name="Suzuki K.-i.T."/>
            <person name="Hayashi T."/>
            <person name="Toyoda A."/>
            <person name="Oliveira C."/>
            <person name="Osipova E."/>
            <person name="Leigh N.D."/>
            <person name="Simon A."/>
            <person name="Yun M.H."/>
        </authorList>
    </citation>
    <scope>NUCLEOTIDE SEQUENCE</scope>
    <source>
        <strain evidence="2">20211129_DDA</strain>
        <tissue evidence="2">Liver</tissue>
    </source>
</reference>
<gene>
    <name evidence="2" type="ORF">NDU88_004795</name>
</gene>
<keyword evidence="3" id="KW-1185">Reference proteome</keyword>
<sequence length="180" mass="20105">MTVNIDLAQLEWSEEKGMGEDDIKVQFCKPKRPVKVYGRSVTGAEAQGRREWEELRTQTGFEMPRKMGRQLGFEGKGEEQSVVLTSTPENVLFIECKATRDAADSGELHMAPQHQGEERAQPRAASLIAARDEVLDHLHGGSNMAPPDITKYRKKRPASWERQGRSRAASLSTNKGITGR</sequence>
<evidence type="ECO:0000313" key="3">
    <source>
        <dbReference type="Proteomes" id="UP001066276"/>
    </source>
</evidence>
<accession>A0AAV7QH41</accession>
<evidence type="ECO:0000313" key="2">
    <source>
        <dbReference type="EMBL" id="KAJ1138409.1"/>
    </source>
</evidence>
<feature type="region of interest" description="Disordered" evidence="1">
    <location>
        <begin position="104"/>
        <end position="124"/>
    </location>
</feature>
<feature type="compositionally biased region" description="Polar residues" evidence="1">
    <location>
        <begin position="169"/>
        <end position="180"/>
    </location>
</feature>
<dbReference type="Proteomes" id="UP001066276">
    <property type="component" value="Chromosome 6"/>
</dbReference>
<proteinExistence type="predicted"/>
<comment type="caution">
    <text evidence="2">The sequence shown here is derived from an EMBL/GenBank/DDBJ whole genome shotgun (WGS) entry which is preliminary data.</text>
</comment>
<protein>
    <submittedName>
        <fullName evidence="2">Uncharacterized protein</fullName>
    </submittedName>
</protein>